<evidence type="ECO:0000256" key="2">
    <source>
        <dbReference type="ARBA" id="ARBA00007424"/>
    </source>
</evidence>
<dbReference type="RefSeq" id="WP_007837914.1">
    <property type="nucleotide sequence ID" value="NZ_BAABYF010000001.1"/>
</dbReference>
<dbReference type="EMBL" id="CP046176">
    <property type="protein sequence ID" value="QJR76231.1"/>
    <property type="molecule type" value="Genomic_DNA"/>
</dbReference>
<reference evidence="18" key="7">
    <citation type="journal article" date="2023" name="Nat. Commun.">
        <title>Identification of a novel Human Milk Oligosaccharides utilization cluster in the infant gut commensal Bacteroides dorei.</title>
        <authorList>
            <person name="Kijner S."/>
            <person name="Ennis D."/>
            <person name="Shmorak S."/>
            <person name="Florentin A."/>
            <person name="Yassour M."/>
        </authorList>
    </citation>
    <scope>NUCLEOTIDE SEQUENCE</scope>
    <source>
        <strain evidence="18">2</strain>
    </source>
</reference>
<proteinExistence type="inferred from homology"/>
<dbReference type="KEGG" id="bdo:EL88_06090"/>
<dbReference type="EMBL" id="BQOB01000001">
    <property type="protein sequence ID" value="GKH82044.1"/>
    <property type="molecule type" value="Genomic_DNA"/>
</dbReference>
<evidence type="ECO:0000313" key="19">
    <source>
        <dbReference type="Proteomes" id="UP000283678"/>
    </source>
</evidence>
<dbReference type="Gene3D" id="3.40.50.960">
    <property type="entry name" value="Lumazine/riboflavin synthase"/>
    <property type="match status" value="1"/>
</dbReference>
<dbReference type="Proteomes" id="UP000283678">
    <property type="component" value="Unassembled WGS sequence"/>
</dbReference>
<evidence type="ECO:0000313" key="8">
    <source>
        <dbReference type="EMBL" id="GKH82044.1"/>
    </source>
</evidence>
<evidence type="ECO:0000313" key="20">
    <source>
        <dbReference type="Proteomes" id="UP000294834"/>
    </source>
</evidence>
<feature type="binding site" evidence="7">
    <location>
        <position position="122"/>
    </location>
    <ligand>
        <name>5-amino-6-(D-ribitylamino)uracil</name>
        <dbReference type="ChEBI" id="CHEBI:15934"/>
    </ligand>
</feature>
<evidence type="ECO:0000256" key="4">
    <source>
        <dbReference type="ARBA" id="ARBA00022619"/>
    </source>
</evidence>
<feature type="binding site" evidence="7">
    <location>
        <position position="136"/>
    </location>
    <ligand>
        <name>(2S)-2-hydroxy-3-oxobutyl phosphate</name>
        <dbReference type="ChEBI" id="CHEBI:58830"/>
    </ligand>
</feature>
<evidence type="ECO:0000256" key="7">
    <source>
        <dbReference type="HAMAP-Rule" id="MF_00178"/>
    </source>
</evidence>
<dbReference type="Proteomes" id="UP000347681">
    <property type="component" value="Unassembled WGS sequence"/>
</dbReference>
<dbReference type="UniPathway" id="UPA00275">
    <property type="reaction ID" value="UER00404"/>
</dbReference>
<keyword evidence="5 7" id="KW-0808">Transferase</keyword>
<evidence type="ECO:0000313" key="22">
    <source>
        <dbReference type="Proteomes" id="UP000441162"/>
    </source>
</evidence>
<gene>
    <name evidence="7 8" type="primary">ribH</name>
    <name evidence="8" type="ORF">CE91St7_29280</name>
    <name evidence="16" type="ORF">DWW04_05210</name>
    <name evidence="17" type="ORF">E1J06_07280</name>
    <name evidence="11" type="ORF">F2Y44_00950</name>
    <name evidence="13" type="ORF">F2Y51_02160</name>
    <name evidence="12" type="ORF">F2Y58_03285</name>
    <name evidence="10" type="ORF">F2Y61_05895</name>
    <name evidence="9" type="ORF">F2Z07_01210</name>
    <name evidence="15" type="ORF">GKD17_07410</name>
    <name evidence="14" type="ORF">KSU80_08120</name>
    <name evidence="18" type="ORF">QNN11_10115</name>
</gene>
<evidence type="ECO:0000256" key="3">
    <source>
        <dbReference type="ARBA" id="ARBA00012664"/>
    </source>
</evidence>
<dbReference type="InterPro" id="IPR036467">
    <property type="entry name" value="LS/RS_sf"/>
</dbReference>
<comment type="function">
    <text evidence="7">Catalyzes the formation of 6,7-dimethyl-8-ribityllumazine by condensation of 5-amino-6-(D-ribitylamino)uracil with 3,4-dihydroxy-2-butanone 4-phosphate. This is the penultimate step in the biosynthesis of riboflavin.</text>
</comment>
<dbReference type="EMBL" id="VVYY01000002">
    <property type="protein sequence ID" value="KAA5400372.1"/>
    <property type="molecule type" value="Genomic_DNA"/>
</dbReference>
<protein>
    <recommendedName>
        <fullName evidence="3 7">6,7-dimethyl-8-ribityllumazine synthase</fullName>
        <shortName evidence="7">DMRL synthase</shortName>
        <shortName evidence="7">LS</shortName>
        <shortName evidence="7">Lumazine synthase</shortName>
        <ecNumber evidence="3 7">2.5.1.78</ecNumber>
    </recommendedName>
</protein>
<dbReference type="SUPFAM" id="SSF52121">
    <property type="entry name" value="Lumazine synthase"/>
    <property type="match status" value="1"/>
</dbReference>
<evidence type="ECO:0000313" key="10">
    <source>
        <dbReference type="EMBL" id="KAA5385361.1"/>
    </source>
</evidence>
<dbReference type="EMBL" id="CP126056">
    <property type="protein sequence ID" value="WHX11566.1"/>
    <property type="molecule type" value="Genomic_DNA"/>
</dbReference>
<dbReference type="EMBL" id="VVZB01000002">
    <property type="protein sequence ID" value="KAA5385361.1"/>
    <property type="molecule type" value="Genomic_DNA"/>
</dbReference>
<dbReference type="Proteomes" id="UP000481700">
    <property type="component" value="Unassembled WGS sequence"/>
</dbReference>
<evidence type="ECO:0000313" key="21">
    <source>
        <dbReference type="Proteomes" id="UP000347681"/>
    </source>
</evidence>
<evidence type="ECO:0000313" key="12">
    <source>
        <dbReference type="EMBL" id="KAA5400372.1"/>
    </source>
</evidence>
<dbReference type="InterPro" id="IPR002180">
    <property type="entry name" value="LS/RS"/>
</dbReference>
<feature type="binding site" evidence="7">
    <location>
        <begin position="89"/>
        <end position="91"/>
    </location>
    <ligand>
        <name>5-amino-6-(D-ribitylamino)uracil</name>
        <dbReference type="ChEBI" id="CHEBI:15934"/>
    </ligand>
</feature>
<dbReference type="Proteomes" id="UP000294834">
    <property type="component" value="Unassembled WGS sequence"/>
</dbReference>
<evidence type="ECO:0000256" key="6">
    <source>
        <dbReference type="ARBA" id="ARBA00048785"/>
    </source>
</evidence>
<dbReference type="HAMAP" id="MF_00178">
    <property type="entry name" value="Lumazine_synth"/>
    <property type="match status" value="1"/>
</dbReference>
<dbReference type="Proteomes" id="UP001177934">
    <property type="component" value="Chromosome"/>
</dbReference>
<dbReference type="Proteomes" id="UP000777173">
    <property type="component" value="Unassembled WGS sequence"/>
</dbReference>
<dbReference type="AlphaFoldDB" id="A0A076IRJ5"/>
<dbReference type="eggNOG" id="COG0054">
    <property type="taxonomic scope" value="Bacteria"/>
</dbReference>
<dbReference type="EMBL" id="VVZE01000001">
    <property type="protein sequence ID" value="KAA5388319.1"/>
    <property type="molecule type" value="Genomic_DNA"/>
</dbReference>
<evidence type="ECO:0000313" key="25">
    <source>
        <dbReference type="Proteomes" id="UP000500949"/>
    </source>
</evidence>
<comment type="pathway">
    <text evidence="1 7">Cofactor biosynthesis; riboflavin biosynthesis; riboflavin from 2-hydroxy-3-oxobutyl phosphate and 5-amino-6-(D-ribitylamino)uracil: step 1/2.</text>
</comment>
<dbReference type="Proteomes" id="UP000481616">
    <property type="component" value="Unassembled WGS sequence"/>
</dbReference>
<sequence>MATAYHNLSDYDFNSVPNAENMRFGIVVSEWNSNITGPLLEGAVTTLKKHGAKDENILVQTVPGSFELTFGSAQMIKSGKVDAVIAIGCVVRGDTPHFDYVCAGTTQGIAQLNAEGDIPVIYGLITTNTMQQAEDRAGGKLGNKGDECAITAIKMLDFKQKVQGKQIF</sequence>
<comment type="catalytic activity">
    <reaction evidence="6 7">
        <text>(2S)-2-hydroxy-3-oxobutyl phosphate + 5-amino-6-(D-ribitylamino)uracil = 6,7-dimethyl-8-(1-D-ribityl)lumazine + phosphate + 2 H2O + H(+)</text>
        <dbReference type="Rhea" id="RHEA:26152"/>
        <dbReference type="ChEBI" id="CHEBI:15377"/>
        <dbReference type="ChEBI" id="CHEBI:15378"/>
        <dbReference type="ChEBI" id="CHEBI:15934"/>
        <dbReference type="ChEBI" id="CHEBI:43474"/>
        <dbReference type="ChEBI" id="CHEBI:58201"/>
        <dbReference type="ChEBI" id="CHEBI:58830"/>
        <dbReference type="EC" id="2.5.1.78"/>
    </reaction>
</comment>
<dbReference type="PANTHER" id="PTHR21058:SF0">
    <property type="entry name" value="6,7-DIMETHYL-8-RIBITYLLUMAZINE SYNTHASE"/>
    <property type="match status" value="1"/>
</dbReference>
<evidence type="ECO:0000313" key="18">
    <source>
        <dbReference type="EMBL" id="WHX11566.1"/>
    </source>
</evidence>
<feature type="active site" description="Proton donor" evidence="7">
    <location>
        <position position="97"/>
    </location>
</feature>
<reference evidence="21 22" key="2">
    <citation type="journal article" date="2019" name="Nat. Med.">
        <title>A library of human gut bacterial isolates paired with longitudinal multiomics data enables mechanistic microbiome research.</title>
        <authorList>
            <person name="Poyet M."/>
            <person name="Groussin M."/>
            <person name="Gibbons S.M."/>
            <person name="Avila-Pacheco J."/>
            <person name="Jiang X."/>
            <person name="Kearney S.M."/>
            <person name="Perrotta A.R."/>
            <person name="Berdy B."/>
            <person name="Zhao S."/>
            <person name="Lieberman T.D."/>
            <person name="Swanson P.K."/>
            <person name="Smith M."/>
            <person name="Roesemann S."/>
            <person name="Alexander J.E."/>
            <person name="Rich S.A."/>
            <person name="Livny J."/>
            <person name="Vlamakis H."/>
            <person name="Clish C."/>
            <person name="Bullock K."/>
            <person name="Deik A."/>
            <person name="Scott J."/>
            <person name="Pierce K.A."/>
            <person name="Xavier R.J."/>
            <person name="Alm E.J."/>
        </authorList>
    </citation>
    <scope>NUCLEOTIDE SEQUENCE [LARGE SCALE GENOMIC DNA]</scope>
    <source>
        <strain evidence="12 23">BIOML-A1</strain>
        <strain evidence="9 24">BIOML-A25</strain>
        <strain evidence="13 22">BIOML-A4</strain>
        <strain evidence="10 21">BIOML-A5</strain>
        <strain evidence="11">BIOML-A8</strain>
    </source>
</reference>
<evidence type="ECO:0000313" key="24">
    <source>
        <dbReference type="Proteomes" id="UP000481700"/>
    </source>
</evidence>
<dbReference type="Proteomes" id="UP000441162">
    <property type="component" value="Unassembled WGS sequence"/>
</dbReference>
<name>A0A076IRJ5_9BACT</name>
<evidence type="ECO:0000313" key="23">
    <source>
        <dbReference type="Proteomes" id="UP000481616"/>
    </source>
</evidence>
<dbReference type="GO" id="GO:0005829">
    <property type="term" value="C:cytosol"/>
    <property type="evidence" value="ECO:0007669"/>
    <property type="project" value="TreeGrafter"/>
</dbReference>
<feature type="binding site" evidence="7">
    <location>
        <begin position="94"/>
        <end position="95"/>
    </location>
    <ligand>
        <name>(2S)-2-hydroxy-3-oxobutyl phosphate</name>
        <dbReference type="ChEBI" id="CHEBI:58830"/>
    </ligand>
</feature>
<reference evidence="15 25" key="4">
    <citation type="submission" date="2019-11" db="EMBL/GenBank/DDBJ databases">
        <title>Complete genome sequence of Bacteroides dorei DSM 17855.</title>
        <authorList>
            <person name="Russell J.T."/>
        </authorList>
    </citation>
    <scope>NUCLEOTIDE SEQUENCE [LARGE SCALE GENOMIC DNA]</scope>
    <source>
        <strain evidence="15 25">DSM 17855</strain>
    </source>
</reference>
<dbReference type="EMBL" id="SLTX01000001">
    <property type="protein sequence ID" value="TDB07229.1"/>
    <property type="molecule type" value="Genomic_DNA"/>
</dbReference>
<dbReference type="InterPro" id="IPR034964">
    <property type="entry name" value="LS"/>
</dbReference>
<dbReference type="KEGG" id="bdh:GV66_14005"/>
<dbReference type="Proteomes" id="UP000500949">
    <property type="component" value="Chromosome"/>
</dbReference>
<evidence type="ECO:0000313" key="17">
    <source>
        <dbReference type="EMBL" id="TDB07229.1"/>
    </source>
</evidence>
<feature type="binding site" evidence="7">
    <location>
        <position position="31"/>
    </location>
    <ligand>
        <name>5-amino-6-(D-ribitylamino)uracil</name>
        <dbReference type="ChEBI" id="CHEBI:15934"/>
    </ligand>
</feature>
<dbReference type="Pfam" id="PF00885">
    <property type="entry name" value="DMRL_synthase"/>
    <property type="match status" value="1"/>
</dbReference>
<evidence type="ECO:0000256" key="1">
    <source>
        <dbReference type="ARBA" id="ARBA00004917"/>
    </source>
</evidence>
<dbReference type="GO" id="GO:0000906">
    <property type="term" value="F:6,7-dimethyl-8-ribityllumazine synthase activity"/>
    <property type="evidence" value="ECO:0007669"/>
    <property type="project" value="UniProtKB-UniRule"/>
</dbReference>
<dbReference type="Proteomes" id="UP001055104">
    <property type="component" value="Unassembled WGS sequence"/>
</dbReference>
<dbReference type="EMBL" id="JAHOAX010000005">
    <property type="protein sequence ID" value="MBV3123144.1"/>
    <property type="molecule type" value="Genomic_DNA"/>
</dbReference>
<keyword evidence="4 7" id="KW-0686">Riboflavin biosynthesis</keyword>
<evidence type="ECO:0000313" key="16">
    <source>
        <dbReference type="EMBL" id="RGV80416.1"/>
    </source>
</evidence>
<dbReference type="EMBL" id="QRZL01000003">
    <property type="protein sequence ID" value="RGV80416.1"/>
    <property type="molecule type" value="Genomic_DNA"/>
</dbReference>
<reference evidence="17 20" key="3">
    <citation type="journal article" date="2019" name="Nat. Microbiol.">
        <title>Genomic variation and strain-specific functional adaptation in the human gut microbiome during early life.</title>
        <authorList>
            <person name="Vatanen T."/>
            <person name="Plichta D.R."/>
            <person name="Somani J."/>
            <person name="Munch P.C."/>
            <person name="Arthur T.D."/>
            <person name="Hall A.B."/>
            <person name="Rudolf S."/>
            <person name="Oakeley E.J."/>
            <person name="Ke X."/>
            <person name="Young R.A."/>
            <person name="Haiser H.J."/>
            <person name="Kolde R."/>
            <person name="Yassour M."/>
            <person name="Luopajarvi K."/>
            <person name="Siljander H."/>
            <person name="Virtanen S.M."/>
            <person name="Ilonen J."/>
            <person name="Uibo R."/>
            <person name="Tillmann V."/>
            <person name="Mokurov S."/>
            <person name="Dorshakova N."/>
            <person name="Porter J.A."/>
            <person name="McHardy A.C."/>
            <person name="Lahdesmaki H."/>
            <person name="Vlamakis H."/>
            <person name="Huttenhower C."/>
            <person name="Knip M."/>
            <person name="Xavier R.J."/>
        </authorList>
    </citation>
    <scope>NUCLEOTIDE SEQUENCE [LARGE SCALE GENOMIC DNA]</scope>
    <source>
        <strain evidence="17 20">RJX1052</strain>
    </source>
</reference>
<dbReference type="NCBIfam" id="TIGR00114">
    <property type="entry name" value="lumazine-synth"/>
    <property type="match status" value="1"/>
</dbReference>
<reference evidence="16 19" key="1">
    <citation type="submission" date="2018-08" db="EMBL/GenBank/DDBJ databases">
        <title>A genome reference for cultivated species of the human gut microbiota.</title>
        <authorList>
            <person name="Zou Y."/>
            <person name="Xue W."/>
            <person name="Luo G."/>
        </authorList>
    </citation>
    <scope>NUCLEOTIDE SEQUENCE [LARGE SCALE GENOMIC DNA]</scope>
    <source>
        <strain evidence="16 19">AF14-1AC</strain>
    </source>
</reference>
<evidence type="ECO:0000313" key="15">
    <source>
        <dbReference type="EMBL" id="QJR76231.1"/>
    </source>
</evidence>
<organism evidence="16 19">
    <name type="scientific">Phocaeicola dorei</name>
    <dbReference type="NCBI Taxonomy" id="357276"/>
    <lineage>
        <taxon>Bacteria</taxon>
        <taxon>Pseudomonadati</taxon>
        <taxon>Bacteroidota</taxon>
        <taxon>Bacteroidia</taxon>
        <taxon>Bacteroidales</taxon>
        <taxon>Bacteroidaceae</taxon>
        <taxon>Phocaeicola</taxon>
    </lineage>
</organism>
<dbReference type="CDD" id="cd09209">
    <property type="entry name" value="Lumazine_synthase-I"/>
    <property type="match status" value="1"/>
</dbReference>
<dbReference type="GO" id="GO:0009231">
    <property type="term" value="P:riboflavin biosynthetic process"/>
    <property type="evidence" value="ECO:0007669"/>
    <property type="project" value="UniProtKB-UniRule"/>
</dbReference>
<feature type="binding site" evidence="7">
    <location>
        <begin position="65"/>
        <end position="67"/>
    </location>
    <ligand>
        <name>5-amino-6-(D-ribitylamino)uracil</name>
        <dbReference type="ChEBI" id="CHEBI:15934"/>
    </ligand>
</feature>
<dbReference type="EC" id="2.5.1.78" evidence="3 7"/>
<comment type="similarity">
    <text evidence="2 7">Belongs to the DMRL synthase family.</text>
</comment>
<accession>A0A076IRJ5</accession>
<evidence type="ECO:0000313" key="13">
    <source>
        <dbReference type="EMBL" id="KAA5408219.1"/>
    </source>
</evidence>
<dbReference type="EMBL" id="VVZV01000001">
    <property type="protein sequence ID" value="KAA5325006.1"/>
    <property type="molecule type" value="Genomic_DNA"/>
</dbReference>
<reference evidence="14" key="5">
    <citation type="submission" date="2021-06" db="EMBL/GenBank/DDBJ databases">
        <title>Collection of gut derived symbiotic bacterial strains cultured from healthy donors.</title>
        <authorList>
            <person name="Lin H."/>
            <person name="Littmann E."/>
            <person name="Pamer E.G."/>
        </authorList>
    </citation>
    <scope>NUCLEOTIDE SEQUENCE</scope>
    <source>
        <strain evidence="14">MSK.5.10</strain>
    </source>
</reference>
<evidence type="ECO:0000313" key="9">
    <source>
        <dbReference type="EMBL" id="KAA5325006.1"/>
    </source>
</evidence>
<dbReference type="EMBL" id="VVZA01000001">
    <property type="protein sequence ID" value="KAA5408219.1"/>
    <property type="molecule type" value="Genomic_DNA"/>
</dbReference>
<reference evidence="8" key="6">
    <citation type="submission" date="2022-01" db="EMBL/GenBank/DDBJ databases">
        <title>Novel bile acid biosynthetic pathways are enriched in the microbiome of centenarians.</title>
        <authorList>
            <person name="Sato Y."/>
            <person name="Atarashi K."/>
            <person name="Plichta R.D."/>
            <person name="Arai Y."/>
            <person name="Sasajima S."/>
            <person name="Kearney M.S."/>
            <person name="Suda W."/>
            <person name="Takeshita K."/>
            <person name="Sasaki T."/>
            <person name="Okamoto S."/>
            <person name="Skelly N.A."/>
            <person name="Okamura Y."/>
            <person name="Vlamakis H."/>
            <person name="Li Y."/>
            <person name="Tanoue T."/>
            <person name="Takei H."/>
            <person name="Nittono H."/>
            <person name="Narushima S."/>
            <person name="Irie J."/>
            <person name="Itoh H."/>
            <person name="Moriya K."/>
            <person name="Sugiura Y."/>
            <person name="Suematsu M."/>
            <person name="Moritoki N."/>
            <person name="Shibata S."/>
            <person name="Littman R.D."/>
            <person name="Fischbach A.M."/>
            <person name="Uwamino Y."/>
            <person name="Inoue T."/>
            <person name="Honda A."/>
            <person name="Hattori M."/>
            <person name="Murai T."/>
            <person name="Xavier J.R."/>
            <person name="Hirose N."/>
            <person name="Honda K."/>
        </authorList>
    </citation>
    <scope>NUCLEOTIDE SEQUENCE</scope>
    <source>
        <strain evidence="8">CE91-St7</strain>
    </source>
</reference>
<evidence type="ECO:0000313" key="11">
    <source>
        <dbReference type="EMBL" id="KAA5388319.1"/>
    </source>
</evidence>
<evidence type="ECO:0000313" key="14">
    <source>
        <dbReference type="EMBL" id="MBV3123144.1"/>
    </source>
</evidence>
<dbReference type="GeneID" id="93446506"/>
<dbReference type="PANTHER" id="PTHR21058">
    <property type="entry name" value="6,7-DIMETHYL-8-RIBITYLLUMAZINE SYNTHASE DMRL SYNTHASE LUMAZINE SYNTHASE"/>
    <property type="match status" value="1"/>
</dbReference>
<evidence type="ECO:0000256" key="5">
    <source>
        <dbReference type="ARBA" id="ARBA00022679"/>
    </source>
</evidence>
<dbReference type="GO" id="GO:0009349">
    <property type="term" value="C:riboflavin synthase complex"/>
    <property type="evidence" value="ECO:0007669"/>
    <property type="project" value="UniProtKB-UniRule"/>
</dbReference>